<gene>
    <name evidence="2" type="ORF">F6B43_13755</name>
</gene>
<dbReference type="Proteomes" id="UP000325827">
    <property type="component" value="Unassembled WGS sequence"/>
</dbReference>
<keyword evidence="3" id="KW-1185">Reference proteome</keyword>
<feature type="compositionally biased region" description="Basic and acidic residues" evidence="1">
    <location>
        <begin position="17"/>
        <end position="31"/>
    </location>
</feature>
<organism evidence="2 3">
    <name type="scientific">Microbacterium rhizomatis</name>
    <dbReference type="NCBI Taxonomy" id="1631477"/>
    <lineage>
        <taxon>Bacteria</taxon>
        <taxon>Bacillati</taxon>
        <taxon>Actinomycetota</taxon>
        <taxon>Actinomycetes</taxon>
        <taxon>Micrococcales</taxon>
        <taxon>Microbacteriaceae</taxon>
        <taxon>Microbacterium</taxon>
    </lineage>
</organism>
<reference evidence="3" key="1">
    <citation type="submission" date="2019-09" db="EMBL/GenBank/DDBJ databases">
        <title>Mumia zhuanghuii sp. nov. isolated from the intestinal contents of plateau pika (Ochotona curzoniae) in the Qinghai-Tibet plateau of China.</title>
        <authorList>
            <person name="Tian Z."/>
        </authorList>
    </citation>
    <scope>NUCLEOTIDE SEQUENCE [LARGE SCALE GENOMIC DNA]</scope>
    <source>
        <strain evidence="3">JCM 30598</strain>
    </source>
</reference>
<dbReference type="EMBL" id="VYSA01000002">
    <property type="protein sequence ID" value="KAA9108434.1"/>
    <property type="molecule type" value="Genomic_DNA"/>
</dbReference>
<dbReference type="AlphaFoldDB" id="A0A5J5J3C8"/>
<sequence>MTDHGATDPHAAGQPGSDDHTGEGQADDEKNPTGGDKTTEEQLTADNAVEEDTLKALDPDAPSA</sequence>
<comment type="caution">
    <text evidence="2">The sequence shown here is derived from an EMBL/GenBank/DDBJ whole genome shotgun (WGS) entry which is preliminary data.</text>
</comment>
<evidence type="ECO:0000256" key="1">
    <source>
        <dbReference type="SAM" id="MobiDB-lite"/>
    </source>
</evidence>
<accession>A0A5J5J3C8</accession>
<proteinExistence type="predicted"/>
<evidence type="ECO:0000313" key="2">
    <source>
        <dbReference type="EMBL" id="KAA9108434.1"/>
    </source>
</evidence>
<name>A0A5J5J3C8_9MICO</name>
<feature type="region of interest" description="Disordered" evidence="1">
    <location>
        <begin position="1"/>
        <end position="64"/>
    </location>
</feature>
<evidence type="ECO:0000313" key="3">
    <source>
        <dbReference type="Proteomes" id="UP000325827"/>
    </source>
</evidence>
<protein>
    <submittedName>
        <fullName evidence="2">Uncharacterized protein</fullName>
    </submittedName>
</protein>
<dbReference type="RefSeq" id="WP_150449466.1">
    <property type="nucleotide sequence ID" value="NZ_VYSA01000002.1"/>
</dbReference>
<dbReference type="OrthoDB" id="5072594at2"/>